<dbReference type="GO" id="GO:0016887">
    <property type="term" value="F:ATP hydrolysis activity"/>
    <property type="evidence" value="ECO:0007669"/>
    <property type="project" value="InterPro"/>
</dbReference>
<dbReference type="PANTHER" id="PTHR42711">
    <property type="entry name" value="ABC TRANSPORTER ATP-BINDING PROTEIN"/>
    <property type="match status" value="1"/>
</dbReference>
<evidence type="ECO:0000256" key="1">
    <source>
        <dbReference type="ARBA" id="ARBA00022448"/>
    </source>
</evidence>
<dbReference type="InterPro" id="IPR027417">
    <property type="entry name" value="P-loop_NTPase"/>
</dbReference>
<dbReference type="GO" id="GO:0005524">
    <property type="term" value="F:ATP binding"/>
    <property type="evidence" value="ECO:0007669"/>
    <property type="project" value="UniProtKB-KW"/>
</dbReference>
<dbReference type="InterPro" id="IPR003593">
    <property type="entry name" value="AAA+_ATPase"/>
</dbReference>
<feature type="compositionally biased region" description="Polar residues" evidence="4">
    <location>
        <begin position="313"/>
        <end position="325"/>
    </location>
</feature>
<dbReference type="PROSITE" id="PS00211">
    <property type="entry name" value="ABC_TRANSPORTER_1"/>
    <property type="match status" value="1"/>
</dbReference>
<dbReference type="PROSITE" id="PS50893">
    <property type="entry name" value="ABC_TRANSPORTER_2"/>
    <property type="match status" value="1"/>
</dbReference>
<feature type="region of interest" description="Disordered" evidence="4">
    <location>
        <begin position="306"/>
        <end position="325"/>
    </location>
</feature>
<dbReference type="PANTHER" id="PTHR42711:SF15">
    <property type="entry name" value="ABC-TYPE MULTIDRUG TRANSPORT SYSTEM, ATPASE COMPONENT"/>
    <property type="match status" value="1"/>
</dbReference>
<evidence type="ECO:0000256" key="3">
    <source>
        <dbReference type="ARBA" id="ARBA00022840"/>
    </source>
</evidence>
<feature type="domain" description="ABC transporter" evidence="5">
    <location>
        <begin position="6"/>
        <end position="238"/>
    </location>
</feature>
<evidence type="ECO:0000313" key="6">
    <source>
        <dbReference type="EMBL" id="XCJ78216.1"/>
    </source>
</evidence>
<dbReference type="RefSeq" id="WP_353979234.1">
    <property type="nucleotide sequence ID" value="NZ_CP159578.1"/>
</dbReference>
<keyword evidence="1" id="KW-0813">Transport</keyword>
<reference evidence="6" key="1">
    <citation type="submission" date="2024-06" db="EMBL/GenBank/DDBJ databases">
        <title>Complete genome of Salinicola endophyticus HNIBRBA4755.</title>
        <authorList>
            <person name="Shin S.Y."/>
            <person name="Kang H."/>
            <person name="Song J."/>
        </authorList>
    </citation>
    <scope>NUCLEOTIDE SEQUENCE</scope>
    <source>
        <strain evidence="6">HNIBRBA4755</strain>
    </source>
</reference>
<dbReference type="EMBL" id="CP159578">
    <property type="protein sequence ID" value="XCJ78216.1"/>
    <property type="molecule type" value="Genomic_DNA"/>
</dbReference>
<dbReference type="SUPFAM" id="SSF52540">
    <property type="entry name" value="P-loop containing nucleoside triphosphate hydrolases"/>
    <property type="match status" value="1"/>
</dbReference>
<dbReference type="SMART" id="SM00382">
    <property type="entry name" value="AAA"/>
    <property type="match status" value="1"/>
</dbReference>
<proteinExistence type="predicted"/>
<dbReference type="Pfam" id="PF00005">
    <property type="entry name" value="ABC_tran"/>
    <property type="match status" value="1"/>
</dbReference>
<dbReference type="AlphaFoldDB" id="A0AB74UCH2"/>
<dbReference type="InterPro" id="IPR003439">
    <property type="entry name" value="ABC_transporter-like_ATP-bd"/>
</dbReference>
<protein>
    <submittedName>
        <fullName evidence="6">ABC transporter ATP-binding protein</fullName>
    </submittedName>
</protein>
<keyword evidence="3 6" id="KW-0067">ATP-binding</keyword>
<keyword evidence="2" id="KW-0547">Nucleotide-binding</keyword>
<name>A0AB74UCH2_9GAMM</name>
<gene>
    <name evidence="6" type="ORF">ABV408_12265</name>
</gene>
<sequence>MAEPALSIRGLTKVYGNGFEALKGIDLDVEQGDFFALLGPNGAGKSTTLGIVCSLVQKSAGQVKIFGIDIDHDFAKAKYNLGVVPQEFNFSQFEKVEDIILTQAGYYGMPMKEARPRCERLLKDLGLWDKRNGAARMLSGGMKRRLMIARALIHRPRLLILDEPTAGVDIELRRSMWEYMRRINEEEGTSIILTTHYLEEAESLCRNIAIINRGEIIKNTSMRGLLTELDTETFLLDLAEPLEAAPQLEGFELERVDSHQLALSVRKGTDLNDAFQQLTRQGVRVLSMRNRANRLEELFVSMTSPPDAVSGIDSATSTPAKETAS</sequence>
<evidence type="ECO:0000259" key="5">
    <source>
        <dbReference type="PROSITE" id="PS50893"/>
    </source>
</evidence>
<dbReference type="InterPro" id="IPR050763">
    <property type="entry name" value="ABC_transporter_ATP-binding"/>
</dbReference>
<accession>A0AB74UCH2</accession>
<organism evidence="6">
    <name type="scientific">Salinicola endophyticus</name>
    <dbReference type="NCBI Taxonomy" id="1949083"/>
    <lineage>
        <taxon>Bacteria</taxon>
        <taxon>Pseudomonadati</taxon>
        <taxon>Pseudomonadota</taxon>
        <taxon>Gammaproteobacteria</taxon>
        <taxon>Oceanospirillales</taxon>
        <taxon>Halomonadaceae</taxon>
        <taxon>Salinicola</taxon>
    </lineage>
</organism>
<evidence type="ECO:0000256" key="4">
    <source>
        <dbReference type="SAM" id="MobiDB-lite"/>
    </source>
</evidence>
<dbReference type="InterPro" id="IPR017871">
    <property type="entry name" value="ABC_transporter-like_CS"/>
</dbReference>
<evidence type="ECO:0000256" key="2">
    <source>
        <dbReference type="ARBA" id="ARBA00022741"/>
    </source>
</evidence>
<dbReference type="Gene3D" id="3.40.50.300">
    <property type="entry name" value="P-loop containing nucleotide triphosphate hydrolases"/>
    <property type="match status" value="1"/>
</dbReference>